<accession>A0ABZ0LT46</accession>
<dbReference type="RefSeq" id="WP_318103523.1">
    <property type="nucleotide sequence ID" value="NZ_CP137573.1"/>
</dbReference>
<evidence type="ECO:0000313" key="2">
    <source>
        <dbReference type="Proteomes" id="UP001301731"/>
    </source>
</evidence>
<protein>
    <submittedName>
        <fullName evidence="1">Antibiotic ABC transporter ATP-binding protein</fullName>
    </submittedName>
</protein>
<keyword evidence="1" id="KW-0067">ATP-binding</keyword>
<keyword evidence="2" id="KW-1185">Reference proteome</keyword>
<keyword evidence="1" id="KW-0547">Nucleotide-binding</keyword>
<organism evidence="1 2">
    <name type="scientific">Streptomyces solicathayae</name>
    <dbReference type="NCBI Taxonomy" id="3081768"/>
    <lineage>
        <taxon>Bacteria</taxon>
        <taxon>Bacillati</taxon>
        <taxon>Actinomycetota</taxon>
        <taxon>Actinomycetes</taxon>
        <taxon>Kitasatosporales</taxon>
        <taxon>Streptomycetaceae</taxon>
        <taxon>Streptomyces</taxon>
    </lineage>
</organism>
<dbReference type="EMBL" id="CP137573">
    <property type="protein sequence ID" value="WOX22475.1"/>
    <property type="molecule type" value="Genomic_DNA"/>
</dbReference>
<dbReference type="Proteomes" id="UP001301731">
    <property type="component" value="Chromosome"/>
</dbReference>
<dbReference type="GO" id="GO:0005524">
    <property type="term" value="F:ATP binding"/>
    <property type="evidence" value="ECO:0007669"/>
    <property type="project" value="UniProtKB-KW"/>
</dbReference>
<dbReference type="SUPFAM" id="SSF53474">
    <property type="entry name" value="alpha/beta-Hydrolases"/>
    <property type="match status" value="1"/>
</dbReference>
<gene>
    <name evidence="1" type="ORF">R2D22_14145</name>
</gene>
<name>A0ABZ0LT46_9ACTN</name>
<reference evidence="1 2" key="1">
    <citation type="submission" date="2023-10" db="EMBL/GenBank/DDBJ databases">
        <title>The genome sequence of Streptomyces sp. HUAS YS2.</title>
        <authorList>
            <person name="Mo P."/>
        </authorList>
    </citation>
    <scope>NUCLEOTIDE SEQUENCE [LARGE SCALE GENOMIC DNA]</scope>
    <source>
        <strain evidence="1 2">HUAS YS2</strain>
    </source>
</reference>
<evidence type="ECO:0000313" key="1">
    <source>
        <dbReference type="EMBL" id="WOX22475.1"/>
    </source>
</evidence>
<proteinExistence type="predicted"/>
<dbReference type="Gene3D" id="3.40.50.1820">
    <property type="entry name" value="alpha/beta hydrolase"/>
    <property type="match status" value="1"/>
</dbReference>
<dbReference type="InterPro" id="IPR029058">
    <property type="entry name" value="AB_hydrolase_fold"/>
</dbReference>
<sequence length="287" mass="30967">MARVVVVHGIGQEFLGPEQMRGTAVPALLDGVHLAGHAAPAAEDVDCAFYGDLYLEPGSRSDDLPPWDEFDVEDGLETELLDAWWAAADPERGAEEGTRGFAGFTASRALLSERVRAALDALAGTRYFGKVSDRLLILALKQVRRYLTEPDLRAAAQERVASRIGPDTRVVVAHSLGSVVAYETLCARPDLPVTDLVTIGSPLGLRRIVFDRLAPLPVDGRACWPGAVTRWTNLADHGDIVALPARLAPRFGDTVTDDRIDNGTRMHDLARYLSAPKTGAAVARGLR</sequence>